<gene>
    <name evidence="1" type="ORF">M9Y10_025507</name>
</gene>
<evidence type="ECO:0000313" key="1">
    <source>
        <dbReference type="EMBL" id="KAK8842647.1"/>
    </source>
</evidence>
<keyword evidence="2" id="KW-1185">Reference proteome</keyword>
<proteinExistence type="predicted"/>
<dbReference type="EMBL" id="JAPFFF010000037">
    <property type="protein sequence ID" value="KAK8842647.1"/>
    <property type="molecule type" value="Genomic_DNA"/>
</dbReference>
<accession>A0ABR2H8W6</accession>
<sequence length="107" mass="12562">MRVVSDFLHLIKRLRYRLLSSIIHSGFNLESAPILCDDLKLILKELGQVVRCNEKYTKMNDKLPMELFKTKNLLKLMKAELFSAAGYWFPITVSMIALYNENIEFNY</sequence>
<organism evidence="1 2">
    <name type="scientific">Tritrichomonas musculus</name>
    <dbReference type="NCBI Taxonomy" id="1915356"/>
    <lineage>
        <taxon>Eukaryota</taxon>
        <taxon>Metamonada</taxon>
        <taxon>Parabasalia</taxon>
        <taxon>Tritrichomonadida</taxon>
        <taxon>Tritrichomonadidae</taxon>
        <taxon>Tritrichomonas</taxon>
    </lineage>
</organism>
<comment type="caution">
    <text evidence="1">The sequence shown here is derived from an EMBL/GenBank/DDBJ whole genome shotgun (WGS) entry which is preliminary data.</text>
</comment>
<evidence type="ECO:0000313" key="2">
    <source>
        <dbReference type="Proteomes" id="UP001470230"/>
    </source>
</evidence>
<reference evidence="1 2" key="1">
    <citation type="submission" date="2024-04" db="EMBL/GenBank/DDBJ databases">
        <title>Tritrichomonas musculus Genome.</title>
        <authorList>
            <person name="Alves-Ferreira E."/>
            <person name="Grigg M."/>
            <person name="Lorenzi H."/>
            <person name="Galac M."/>
        </authorList>
    </citation>
    <scope>NUCLEOTIDE SEQUENCE [LARGE SCALE GENOMIC DNA]</scope>
    <source>
        <strain evidence="1 2">EAF2021</strain>
    </source>
</reference>
<name>A0ABR2H8W6_9EUKA</name>
<dbReference type="Proteomes" id="UP001470230">
    <property type="component" value="Unassembled WGS sequence"/>
</dbReference>
<protein>
    <submittedName>
        <fullName evidence="1">Uncharacterized protein</fullName>
    </submittedName>
</protein>